<proteinExistence type="predicted"/>
<reference evidence="4" key="1">
    <citation type="submission" date="2014-11" db="EMBL/GenBank/DDBJ databases">
        <authorList>
            <person name="Geib S."/>
        </authorList>
    </citation>
    <scope>NUCLEOTIDE SEQUENCE</scope>
</reference>
<sequence length="262" mass="30360">MPKMGDLSEQSTPMRTQVQATIIPKNAKIFTFNPCQRQPIKIIKCGVQKIEPADNTTEVISLLKTILNKQESIDQRMEQIEKSVSNTKILISKNINERDEIMARNQLIRECKVKVKRERTIGRTLEQIEKNIINEIAAGLPLDTMDAIAEVELKLSGKQYNKSMVTCLKKFKNESGSVDKVLRHVFSDTIIKNFNWDGRWGKEALRSLKMVDQILFELYAFEGRCAFEKQVKKYVELSHNRFKHKVRLANRIKQQHELLGYP</sequence>
<organism evidence="4">
    <name type="scientific">Zeugodacus cucurbitae</name>
    <name type="common">Melon fruit fly</name>
    <name type="synonym">Bactrocera cucurbitae</name>
    <dbReference type="NCBI Taxonomy" id="28588"/>
    <lineage>
        <taxon>Eukaryota</taxon>
        <taxon>Metazoa</taxon>
        <taxon>Ecdysozoa</taxon>
        <taxon>Arthropoda</taxon>
        <taxon>Hexapoda</taxon>
        <taxon>Insecta</taxon>
        <taxon>Pterygota</taxon>
        <taxon>Neoptera</taxon>
        <taxon>Endopterygota</taxon>
        <taxon>Diptera</taxon>
        <taxon>Brachycera</taxon>
        <taxon>Muscomorpha</taxon>
        <taxon>Tephritoidea</taxon>
        <taxon>Tephritidae</taxon>
        <taxon>Zeugodacus</taxon>
        <taxon>Zeugodacus</taxon>
    </lineage>
</organism>
<evidence type="ECO:0000313" key="4">
    <source>
        <dbReference type="EMBL" id="JAD08227.1"/>
    </source>
</evidence>
<gene>
    <name evidence="4" type="primary">mnmG_2</name>
    <name evidence="3" type="synonym">mnmG_0</name>
    <name evidence="2" type="synonym">mnmG_3</name>
    <name evidence="3" type="ORF">g.11022</name>
    <name evidence="2" type="ORF">g.11027</name>
    <name evidence="4" type="ORF">g.11028</name>
</gene>
<dbReference type="EMBL" id="GBXI01011820">
    <property type="protein sequence ID" value="JAD02472.1"/>
    <property type="molecule type" value="Transcribed_RNA"/>
</dbReference>
<evidence type="ECO:0000313" key="3">
    <source>
        <dbReference type="EMBL" id="JAD05457.1"/>
    </source>
</evidence>
<accession>A0A0A1XAS9</accession>
<feature type="domain" description="DUF4806" evidence="1">
    <location>
        <begin position="140"/>
        <end position="217"/>
    </location>
</feature>
<protein>
    <submittedName>
        <fullName evidence="4">tRNA uridine 5-carboxymethylaminomethyl modification enzyme MnmG</fullName>
    </submittedName>
</protein>
<dbReference type="EMBL" id="GBXI01008835">
    <property type="protein sequence ID" value="JAD05457.1"/>
    <property type="molecule type" value="Transcribed_RNA"/>
</dbReference>
<evidence type="ECO:0000313" key="2">
    <source>
        <dbReference type="EMBL" id="JAD02472.1"/>
    </source>
</evidence>
<dbReference type="AlphaFoldDB" id="A0A0A1XAS9"/>
<dbReference type="EMBL" id="GBXI01006065">
    <property type="protein sequence ID" value="JAD08227.1"/>
    <property type="molecule type" value="Transcribed_RNA"/>
</dbReference>
<dbReference type="Pfam" id="PF16064">
    <property type="entry name" value="DUF4806"/>
    <property type="match status" value="1"/>
</dbReference>
<evidence type="ECO:0000259" key="1">
    <source>
        <dbReference type="Pfam" id="PF16064"/>
    </source>
</evidence>
<dbReference type="InterPro" id="IPR032071">
    <property type="entry name" value="DUF4806"/>
</dbReference>
<dbReference type="OrthoDB" id="8052701at2759"/>
<reference evidence="4" key="2">
    <citation type="journal article" date="2015" name="Gigascience">
        <title>Reconstructing a comprehensive transcriptome assembly of a white-pupal translocated strain of the pest fruit fly Bactrocera cucurbitae.</title>
        <authorList>
            <person name="Sim S.B."/>
            <person name="Calla B."/>
            <person name="Hall B."/>
            <person name="DeRego T."/>
            <person name="Geib S.M."/>
        </authorList>
    </citation>
    <scope>NUCLEOTIDE SEQUENCE</scope>
</reference>
<name>A0A0A1XAS9_ZEUCU</name>